<gene>
    <name evidence="2" type="ORF">LPJ61_005411</name>
</gene>
<accession>A0A9W8CTT4</accession>
<name>A0A9W8CTT4_9FUNG</name>
<feature type="compositionally biased region" description="Pro residues" evidence="1">
    <location>
        <begin position="7"/>
        <end position="22"/>
    </location>
</feature>
<dbReference type="Proteomes" id="UP001143981">
    <property type="component" value="Unassembled WGS sequence"/>
</dbReference>
<organism evidence="2 3">
    <name type="scientific">Coemansia biformis</name>
    <dbReference type="NCBI Taxonomy" id="1286918"/>
    <lineage>
        <taxon>Eukaryota</taxon>
        <taxon>Fungi</taxon>
        <taxon>Fungi incertae sedis</taxon>
        <taxon>Zoopagomycota</taxon>
        <taxon>Kickxellomycotina</taxon>
        <taxon>Kickxellomycetes</taxon>
        <taxon>Kickxellales</taxon>
        <taxon>Kickxellaceae</taxon>
        <taxon>Coemansia</taxon>
    </lineage>
</organism>
<evidence type="ECO:0000256" key="1">
    <source>
        <dbReference type="SAM" id="MobiDB-lite"/>
    </source>
</evidence>
<evidence type="ECO:0000313" key="2">
    <source>
        <dbReference type="EMBL" id="KAJ1726113.1"/>
    </source>
</evidence>
<evidence type="ECO:0008006" key="4">
    <source>
        <dbReference type="Google" id="ProtNLM"/>
    </source>
</evidence>
<feature type="region of interest" description="Disordered" evidence="1">
    <location>
        <begin position="1"/>
        <end position="42"/>
    </location>
</feature>
<dbReference type="AlphaFoldDB" id="A0A9W8CTT4"/>
<proteinExistence type="predicted"/>
<protein>
    <recommendedName>
        <fullName evidence="4">Cyclin N-terminal domain-containing protein</fullName>
    </recommendedName>
</protein>
<comment type="caution">
    <text evidence="2">The sequence shown here is derived from an EMBL/GenBank/DDBJ whole genome shotgun (WGS) entry which is preliminary data.</text>
</comment>
<feature type="region of interest" description="Disordered" evidence="1">
    <location>
        <begin position="63"/>
        <end position="84"/>
    </location>
</feature>
<reference evidence="2" key="1">
    <citation type="submission" date="2022-07" db="EMBL/GenBank/DDBJ databases">
        <title>Phylogenomic reconstructions and comparative analyses of Kickxellomycotina fungi.</title>
        <authorList>
            <person name="Reynolds N.K."/>
            <person name="Stajich J.E."/>
            <person name="Barry K."/>
            <person name="Grigoriev I.V."/>
            <person name="Crous P."/>
            <person name="Smith M.E."/>
        </authorList>
    </citation>
    <scope>NUCLEOTIDE SEQUENCE</scope>
    <source>
        <strain evidence="2">BCRC 34381</strain>
    </source>
</reference>
<feature type="non-terminal residue" evidence="2">
    <location>
        <position position="305"/>
    </location>
</feature>
<feature type="compositionally biased region" description="Acidic residues" evidence="1">
    <location>
        <begin position="67"/>
        <end position="81"/>
    </location>
</feature>
<dbReference type="OrthoDB" id="5549344at2759"/>
<evidence type="ECO:0000313" key="3">
    <source>
        <dbReference type="Proteomes" id="UP001143981"/>
    </source>
</evidence>
<keyword evidence="3" id="KW-1185">Reference proteome</keyword>
<sequence length="305" mass="34352">MPARPCCQPPPPDHPSTPPLPTRQPSVRHNSIFFRRPRPVSRPLVADRADECSCQNSSCHNGGYEPGCDDDGDDDDDEGSVFDDGGVAAAADAAADEAAQRHAACQELPFSHCFFTPDTHEFLWSTAPAIVERPLTVKAPPFDFGSMTSKYHPPTPEIVMSIAETLRMCHRNDICLALVPYERRLPELRDFIWRLFDGTRADMWTAISCLLLLRRFRCTQPPREDSPYEAPYSLFLGVFMAAAIHCERTIEPELLQPASIAQILDTWYQKADLIAILHDTLTKLDHRAWIRLTDVENHAKNNVFD</sequence>
<dbReference type="EMBL" id="JANBOI010001772">
    <property type="protein sequence ID" value="KAJ1726113.1"/>
    <property type="molecule type" value="Genomic_DNA"/>
</dbReference>